<keyword evidence="6" id="KW-0004">4Fe-4S</keyword>
<organism evidence="16 17">
    <name type="scientific">Desulfotalea psychrophila</name>
    <dbReference type="NCBI Taxonomy" id="84980"/>
    <lineage>
        <taxon>Bacteria</taxon>
        <taxon>Pseudomonadati</taxon>
        <taxon>Thermodesulfobacteriota</taxon>
        <taxon>Desulfobulbia</taxon>
        <taxon>Desulfobulbales</taxon>
        <taxon>Desulfocapsaceae</taxon>
        <taxon>Desulfotalea</taxon>
    </lineage>
</organism>
<keyword evidence="8" id="KW-0732">Signal</keyword>
<dbReference type="InterPro" id="IPR006311">
    <property type="entry name" value="TAT_signal"/>
</dbReference>
<evidence type="ECO:0000256" key="9">
    <source>
        <dbReference type="ARBA" id="ARBA00022764"/>
    </source>
</evidence>
<evidence type="ECO:0000256" key="7">
    <source>
        <dbReference type="ARBA" id="ARBA00022723"/>
    </source>
</evidence>
<keyword evidence="13" id="KW-0003">3Fe-4S</keyword>
<dbReference type="InterPro" id="IPR037148">
    <property type="entry name" value="NiFe-Hase_small_C_sf"/>
</dbReference>
<dbReference type="SUPFAM" id="SSF56770">
    <property type="entry name" value="HydA/Nqo6-like"/>
    <property type="match status" value="1"/>
</dbReference>
<comment type="subcellular location">
    <subcellularLocation>
        <location evidence="3">Periplasm</location>
    </subcellularLocation>
</comment>
<dbReference type="PIRSF" id="PIRSF000310">
    <property type="entry name" value="NiFe_hyd_ssu"/>
    <property type="match status" value="1"/>
</dbReference>
<dbReference type="Pfam" id="PF01058">
    <property type="entry name" value="Oxidored_q6"/>
    <property type="match status" value="1"/>
</dbReference>
<dbReference type="PANTHER" id="PTHR30013:SF7">
    <property type="entry name" value="HYDROGENASE-2 SMALL CHAIN"/>
    <property type="match status" value="1"/>
</dbReference>
<dbReference type="NCBIfam" id="TIGR00391">
    <property type="entry name" value="hydA"/>
    <property type="match status" value="1"/>
</dbReference>
<dbReference type="Proteomes" id="UP000717534">
    <property type="component" value="Unassembled WGS sequence"/>
</dbReference>
<comment type="cofactor">
    <cofactor evidence="2">
        <name>[4Fe-4S] cluster</name>
        <dbReference type="ChEBI" id="CHEBI:49883"/>
    </cofactor>
</comment>
<dbReference type="PROSITE" id="PS51318">
    <property type="entry name" value="TAT"/>
    <property type="match status" value="1"/>
</dbReference>
<evidence type="ECO:0000256" key="1">
    <source>
        <dbReference type="ARBA" id="ARBA00001927"/>
    </source>
</evidence>
<keyword evidence="9" id="KW-0574">Periplasm</keyword>
<comment type="caution">
    <text evidence="16">The sequence shown here is derived from an EMBL/GenBank/DDBJ whole genome shotgun (WGS) entry which is preliminary data.</text>
</comment>
<evidence type="ECO:0000256" key="5">
    <source>
        <dbReference type="ARBA" id="ARBA00011771"/>
    </source>
</evidence>
<evidence type="ECO:0000256" key="8">
    <source>
        <dbReference type="ARBA" id="ARBA00022729"/>
    </source>
</evidence>
<sequence>MNKKDFKRVQDRLGGVSRRDFMKLCSTLAATMALSTTVAPKIANAITSPTRPPVIWIHGSECTGCSMSLLRSEHPTLETLIFDLISLDFHETLSAGAGHQAEEALHKSVSENAGKFILVIEGAIPLANEGIFCRIAGHNFVDVVKDIGEQAGAVIAIGSCATWGGVAAMDPNPTGCVGVDEVLPDTQVIALPGCPPNPYNLLSTIIHYLTFKKMPALDDENRPKFAYGRLIHEHCERRPHFDNGRFARKFGDEGHRQGYCLYYLGCKGPVTHANCSTSQFGDAGSGCWPVGIGHPCFGCAEKGVGFNVPQFTTSPVIHTTPVAGHAPITVERGEGASSGSSALMAGIAGAAIGAGAVFTAKLGGKEDKNENKEA</sequence>
<proteinExistence type="inferred from homology"/>
<evidence type="ECO:0000256" key="13">
    <source>
        <dbReference type="ARBA" id="ARBA00023291"/>
    </source>
</evidence>
<gene>
    <name evidence="16" type="ORF">JYU06_00765</name>
</gene>
<comment type="subunit">
    <text evidence="5">Heterodimer of a large and a small subunit.</text>
</comment>
<evidence type="ECO:0000256" key="10">
    <source>
        <dbReference type="ARBA" id="ARBA00023002"/>
    </source>
</evidence>
<keyword evidence="7" id="KW-0479">Metal-binding</keyword>
<keyword evidence="10" id="KW-0560">Oxidoreductase</keyword>
<evidence type="ECO:0000256" key="4">
    <source>
        <dbReference type="ARBA" id="ARBA00006605"/>
    </source>
</evidence>
<dbReference type="InterPro" id="IPR006137">
    <property type="entry name" value="NADH_UbQ_OxRdtase-like_20kDa"/>
</dbReference>
<evidence type="ECO:0000256" key="12">
    <source>
        <dbReference type="ARBA" id="ARBA00023014"/>
    </source>
</evidence>
<dbReference type="Gene3D" id="4.10.480.10">
    <property type="entry name" value="Cytochrome-c3 hydrogenase, C-terminal domain"/>
    <property type="match status" value="1"/>
</dbReference>
<evidence type="ECO:0000256" key="2">
    <source>
        <dbReference type="ARBA" id="ARBA00001966"/>
    </source>
</evidence>
<dbReference type="InterPro" id="IPR019546">
    <property type="entry name" value="TAT_signal_bac_arc"/>
</dbReference>
<evidence type="ECO:0000313" key="17">
    <source>
        <dbReference type="Proteomes" id="UP000717534"/>
    </source>
</evidence>
<dbReference type="PANTHER" id="PTHR30013">
    <property type="entry name" value="NIFE / NIFESE HYDROGENASE SMALL SUBUNIT FAMILY MEMBER"/>
    <property type="match status" value="1"/>
</dbReference>
<dbReference type="EMBL" id="JAFITO010000003">
    <property type="protein sequence ID" value="MBN4068044.1"/>
    <property type="molecule type" value="Genomic_DNA"/>
</dbReference>
<dbReference type="InterPro" id="IPR001821">
    <property type="entry name" value="NiFe_hydrogenase_ssu"/>
</dbReference>
<evidence type="ECO:0000256" key="6">
    <source>
        <dbReference type="ARBA" id="ARBA00022485"/>
    </source>
</evidence>
<dbReference type="Pfam" id="PF14720">
    <property type="entry name" value="NiFe_hyd_SSU_C"/>
    <property type="match status" value="1"/>
</dbReference>
<dbReference type="InterPro" id="IPR027394">
    <property type="entry name" value="Cytochrome-c3_hydrogenase_C"/>
</dbReference>
<reference evidence="16 17" key="1">
    <citation type="submission" date="2021-02" db="EMBL/GenBank/DDBJ databases">
        <title>Activity-based single-cell genomes from oceanic crustal fluid captures similar information to metagenomic and metatranscriptomic surveys with orders of magnitude less sampling.</title>
        <authorList>
            <person name="D'Angelo T.S."/>
            <person name="Orcutt B.N."/>
        </authorList>
    </citation>
    <scope>NUCLEOTIDE SEQUENCE [LARGE SCALE GENOMIC DNA]</scope>
    <source>
        <strain evidence="16">AH-315-G02</strain>
    </source>
</reference>
<feature type="domain" description="Cytochrome-c3 hydrogenase C-terminal" evidence="15">
    <location>
        <begin position="227"/>
        <end position="306"/>
    </location>
</feature>
<dbReference type="PRINTS" id="PR00614">
    <property type="entry name" value="NIHGNASESMLL"/>
</dbReference>
<comment type="cofactor">
    <cofactor evidence="1">
        <name>[3Fe-4S] cluster</name>
        <dbReference type="ChEBI" id="CHEBI:21137"/>
    </cofactor>
</comment>
<keyword evidence="17" id="KW-1185">Reference proteome</keyword>
<evidence type="ECO:0000256" key="3">
    <source>
        <dbReference type="ARBA" id="ARBA00004418"/>
    </source>
</evidence>
<dbReference type="InterPro" id="IPR037024">
    <property type="entry name" value="NiFe_Hase_small_N_sf"/>
</dbReference>
<dbReference type="Gene3D" id="3.40.50.700">
    <property type="entry name" value="NADH:ubiquinone oxidoreductase-like, 20kDa subunit"/>
    <property type="match status" value="1"/>
</dbReference>
<accession>A0ABS3ATK2</accession>
<protein>
    <submittedName>
        <fullName evidence="16">Hydrogenase small subunit</fullName>
    </submittedName>
</protein>
<dbReference type="NCBIfam" id="TIGR01409">
    <property type="entry name" value="TAT_signal_seq"/>
    <property type="match status" value="1"/>
</dbReference>
<name>A0ABS3ATK2_9BACT</name>
<keyword evidence="12" id="KW-0411">Iron-sulfur</keyword>
<feature type="domain" description="NADH:ubiquinone oxidoreductase-like 20kDa subunit" evidence="14">
    <location>
        <begin position="62"/>
        <end position="207"/>
    </location>
</feature>
<comment type="similarity">
    <text evidence="4">Belongs to the [NiFe]/[NiFeSe] hydrogenase small subunit family.</text>
</comment>
<evidence type="ECO:0000313" key="16">
    <source>
        <dbReference type="EMBL" id="MBN4068044.1"/>
    </source>
</evidence>
<evidence type="ECO:0000256" key="11">
    <source>
        <dbReference type="ARBA" id="ARBA00023004"/>
    </source>
</evidence>
<keyword evidence="11" id="KW-0408">Iron</keyword>
<evidence type="ECO:0000259" key="15">
    <source>
        <dbReference type="Pfam" id="PF14720"/>
    </source>
</evidence>
<evidence type="ECO:0000259" key="14">
    <source>
        <dbReference type="Pfam" id="PF01058"/>
    </source>
</evidence>